<accession>A0ABT5X018</accession>
<comment type="caution">
    <text evidence="1">The sequence shown here is derived from an EMBL/GenBank/DDBJ whole genome shotgun (WGS) entry which is preliminary data.</text>
</comment>
<dbReference type="EMBL" id="JAPDSH010000002">
    <property type="protein sequence ID" value="MDF0479358.1"/>
    <property type="molecule type" value="Genomic_DNA"/>
</dbReference>
<gene>
    <name evidence="1" type="ORF">OL233_03565</name>
</gene>
<reference evidence="1" key="1">
    <citation type="submission" date="2022-10" db="EMBL/GenBank/DDBJ databases">
        <title>Vagococcus sp. isolated from poultry meat.</title>
        <authorList>
            <person name="Johansson P."/>
            <person name="Bjorkroth J."/>
        </authorList>
    </citation>
    <scope>NUCLEOTIDE SEQUENCE</scope>
    <source>
        <strain evidence="1">PNs007</strain>
    </source>
</reference>
<dbReference type="Proteomes" id="UP001147148">
    <property type="component" value="Unassembled WGS sequence"/>
</dbReference>
<name>A0ABT5X018_9ENTE</name>
<protein>
    <recommendedName>
        <fullName evidence="3">DUF1659 domain-containing protein</fullName>
    </recommendedName>
</protein>
<sequence>MDTLESVKAEIYFNVAGELKQQREMLTDLRLTATPEQLDQLGKLLETITPKVSTYDSTVLVTRTRYYAM</sequence>
<organism evidence="1 2">
    <name type="scientific">Vagococcus proximus</name>
    <dbReference type="NCBI Taxonomy" id="2991417"/>
    <lineage>
        <taxon>Bacteria</taxon>
        <taxon>Bacillati</taxon>
        <taxon>Bacillota</taxon>
        <taxon>Bacilli</taxon>
        <taxon>Lactobacillales</taxon>
        <taxon>Enterococcaceae</taxon>
        <taxon>Vagococcus</taxon>
    </lineage>
</organism>
<evidence type="ECO:0008006" key="3">
    <source>
        <dbReference type="Google" id="ProtNLM"/>
    </source>
</evidence>
<proteinExistence type="predicted"/>
<evidence type="ECO:0000313" key="2">
    <source>
        <dbReference type="Proteomes" id="UP001147148"/>
    </source>
</evidence>
<keyword evidence="2" id="KW-1185">Reference proteome</keyword>
<dbReference type="RefSeq" id="WP_275471002.1">
    <property type="nucleotide sequence ID" value="NZ_JAPDSH010000002.1"/>
</dbReference>
<evidence type="ECO:0000313" key="1">
    <source>
        <dbReference type="EMBL" id="MDF0479358.1"/>
    </source>
</evidence>